<sequence length="125" mass="13970">MSIWTGLKRTVAVLGSAAEAVSRALTVLNDFLDDVNRSSAEFNRSLKERLEAGRTPALETQVKVLEAQIAHPEIFAVLPRQVMAKRKELLQVYEELAGRLTGEAADEVLVKRDKLRAELREKTAR</sequence>
<proteinExistence type="predicted"/>
<dbReference type="PATRIC" id="fig|316.97.peg.4138"/>
<name>A0A023WYJ8_STUST</name>
<evidence type="ECO:0000313" key="1">
    <source>
        <dbReference type="EMBL" id="AHY45148.1"/>
    </source>
</evidence>
<accession>A0A023WYJ8</accession>
<dbReference type="EMBL" id="CP007509">
    <property type="protein sequence ID" value="AHY45148.1"/>
    <property type="molecule type" value="Genomic_DNA"/>
</dbReference>
<reference evidence="1 2" key="1">
    <citation type="submission" date="2014-03" db="EMBL/GenBank/DDBJ databases">
        <title>Complete genome sequence of Pseudomonas stutzeri 19SMN4.</title>
        <authorList>
            <person name="Brunet-Galmes I."/>
            <person name="Nogales B."/>
            <person name="Busquets A."/>
            <person name="Pena A."/>
            <person name="Gomila M."/>
            <person name="Garcia-Valdes E."/>
            <person name="Lalucat J."/>
            <person name="Bennasar A."/>
            <person name="Bosch R."/>
        </authorList>
    </citation>
    <scope>NUCLEOTIDE SEQUENCE [LARGE SCALE GENOMIC DNA]</scope>
    <source>
        <strain evidence="1 2">19SMN4</strain>
    </source>
</reference>
<organism evidence="1 2">
    <name type="scientific">Stutzerimonas stutzeri</name>
    <name type="common">Pseudomonas stutzeri</name>
    <dbReference type="NCBI Taxonomy" id="316"/>
    <lineage>
        <taxon>Bacteria</taxon>
        <taxon>Pseudomonadati</taxon>
        <taxon>Pseudomonadota</taxon>
        <taxon>Gammaproteobacteria</taxon>
        <taxon>Pseudomonadales</taxon>
        <taxon>Pseudomonadaceae</taxon>
        <taxon>Stutzerimonas</taxon>
    </lineage>
</organism>
<gene>
    <name evidence="1" type="ORF">UIB01_20685</name>
</gene>
<evidence type="ECO:0000313" key="2">
    <source>
        <dbReference type="Proteomes" id="UP000025238"/>
    </source>
</evidence>
<dbReference type="Proteomes" id="UP000025238">
    <property type="component" value="Chromosome"/>
</dbReference>
<protein>
    <submittedName>
        <fullName evidence="1">Uncharacterized protein</fullName>
    </submittedName>
</protein>
<dbReference type="AlphaFoldDB" id="A0A023WYJ8"/>
<dbReference type="KEGG" id="pstu:UIB01_20685"/>